<dbReference type="EMBL" id="JAACJM010000394">
    <property type="protein sequence ID" value="KAF5323222.1"/>
    <property type="molecule type" value="Genomic_DNA"/>
</dbReference>
<dbReference type="InterPro" id="IPR025476">
    <property type="entry name" value="Helitron_helicase-like"/>
</dbReference>
<dbReference type="OrthoDB" id="432234at2759"/>
<feature type="domain" description="Helitron helicase-like" evidence="1">
    <location>
        <begin position="3"/>
        <end position="74"/>
    </location>
</feature>
<dbReference type="Pfam" id="PF14214">
    <property type="entry name" value="Helitron_like_N"/>
    <property type="match status" value="1"/>
</dbReference>
<gene>
    <name evidence="2" type="ORF">D9758_018105</name>
</gene>
<reference evidence="2 3" key="1">
    <citation type="journal article" date="2020" name="ISME J.">
        <title>Uncovering the hidden diversity of litter-decomposition mechanisms in mushroom-forming fungi.</title>
        <authorList>
            <person name="Floudas D."/>
            <person name="Bentzer J."/>
            <person name="Ahren D."/>
            <person name="Johansson T."/>
            <person name="Persson P."/>
            <person name="Tunlid A."/>
        </authorList>
    </citation>
    <scope>NUCLEOTIDE SEQUENCE [LARGE SCALE GENOMIC DNA]</scope>
    <source>
        <strain evidence="2 3">CBS 291.85</strain>
    </source>
</reference>
<evidence type="ECO:0000313" key="3">
    <source>
        <dbReference type="Proteomes" id="UP000559256"/>
    </source>
</evidence>
<evidence type="ECO:0000313" key="2">
    <source>
        <dbReference type="EMBL" id="KAF5323222.1"/>
    </source>
</evidence>
<dbReference type="Proteomes" id="UP000559256">
    <property type="component" value="Unassembled WGS sequence"/>
</dbReference>
<proteinExistence type="predicted"/>
<evidence type="ECO:0000259" key="1">
    <source>
        <dbReference type="Pfam" id="PF14214"/>
    </source>
</evidence>
<name>A0A8H5BH44_9AGAR</name>
<keyword evidence="3" id="KW-1185">Reference proteome</keyword>
<comment type="caution">
    <text evidence="2">The sequence shown here is derived from an EMBL/GenBank/DDBJ whole genome shotgun (WGS) entry which is preliminary data.</text>
</comment>
<accession>A0A8H5BH44</accession>
<sequence length="92" mass="10288">MFLSPPLLWITINPCDLHDPIAQVFAGENIDMNAFIATMGPDADTRTKNVANDPYALAKFFHFMIRAILKTLFSIESTSYKVNSSEGHILEV</sequence>
<protein>
    <recommendedName>
        <fullName evidence="1">Helitron helicase-like domain-containing protein</fullName>
    </recommendedName>
</protein>
<dbReference type="AlphaFoldDB" id="A0A8H5BH44"/>
<organism evidence="2 3">
    <name type="scientific">Tetrapyrgos nigripes</name>
    <dbReference type="NCBI Taxonomy" id="182062"/>
    <lineage>
        <taxon>Eukaryota</taxon>
        <taxon>Fungi</taxon>
        <taxon>Dikarya</taxon>
        <taxon>Basidiomycota</taxon>
        <taxon>Agaricomycotina</taxon>
        <taxon>Agaricomycetes</taxon>
        <taxon>Agaricomycetidae</taxon>
        <taxon>Agaricales</taxon>
        <taxon>Marasmiineae</taxon>
        <taxon>Marasmiaceae</taxon>
        <taxon>Tetrapyrgos</taxon>
    </lineage>
</organism>